<evidence type="ECO:0000256" key="3">
    <source>
        <dbReference type="ARBA" id="ARBA00023125"/>
    </source>
</evidence>
<name>A0A1D6E2U7_MAIZE</name>
<dbReference type="EMBL" id="CM007648">
    <property type="protein sequence ID" value="ONM14917.1"/>
    <property type="molecule type" value="Genomic_DNA"/>
</dbReference>
<evidence type="ECO:0000256" key="1">
    <source>
        <dbReference type="ARBA" id="ARBA00004123"/>
    </source>
</evidence>
<dbReference type="PROSITE" id="PS51294">
    <property type="entry name" value="HTH_MYB"/>
    <property type="match status" value="1"/>
</dbReference>
<evidence type="ECO:0000313" key="7">
    <source>
        <dbReference type="EMBL" id="ONM14917.1"/>
    </source>
</evidence>
<evidence type="ECO:0000256" key="6">
    <source>
        <dbReference type="SAM" id="MobiDB-lite"/>
    </source>
</evidence>
<dbReference type="AlphaFoldDB" id="A0A1D6E2U7"/>
<keyword evidence="5" id="KW-0539">Nucleus</keyword>
<keyword evidence="3" id="KW-0238">DNA-binding</keyword>
<keyword evidence="4" id="KW-0804">Transcription</keyword>
<evidence type="ECO:0000256" key="4">
    <source>
        <dbReference type="ARBA" id="ARBA00023163"/>
    </source>
</evidence>
<sequence length="328" mass="35003">MGSGRNGAVVRRYVRSKEPRMRWSADLHRSFVQAIDSLGGQHKATPKLILQFMGARGLTISHVKSHLQMYRAASLGAERGGDFANGKPNTFLSWHHRSGTPAQLLQRRYSCSGDERGGPKEEFLCCPPPPPLKRARMGYESMQGSHGVSDARTTAGGGGLYCIDDYMQAMAVGWRIKEEGLIRWQRRDAAAATPSNLQAMGCLVQESGPFKVRRPEAHRLGSALKQQDGDDSSKEDGNDGRPQSSNAATKEDEASEQCSLSLSLGNLDAKCGRGMAAAASSRSGESSCILTASPARRSSSDCSGHSGCFVVGPGGVVSLELSLSICGS</sequence>
<dbReference type="Pfam" id="PF00249">
    <property type="entry name" value="Myb_DNA-binding"/>
    <property type="match status" value="1"/>
</dbReference>
<comment type="subcellular location">
    <subcellularLocation>
        <location evidence="1">Nucleus</location>
    </subcellularLocation>
</comment>
<dbReference type="SMR" id="A0A1D6E2U7"/>
<dbReference type="PANTHER" id="PTHR31314:SF183">
    <property type="entry name" value="MYB FAMILY TRANSCRIPTION FACTOR MOF1"/>
    <property type="match status" value="1"/>
</dbReference>
<dbReference type="GO" id="GO:0003677">
    <property type="term" value="F:DNA binding"/>
    <property type="evidence" value="ECO:0007669"/>
    <property type="project" value="UniProtKB-KW"/>
</dbReference>
<dbReference type="STRING" id="4577.A0A1D6E2U7"/>
<reference evidence="7" key="1">
    <citation type="submission" date="2015-12" db="EMBL/GenBank/DDBJ databases">
        <title>Update maize B73 reference genome by single molecule sequencing technologies.</title>
        <authorList>
            <consortium name="Maize Genome Sequencing Project"/>
            <person name="Ware D."/>
        </authorList>
    </citation>
    <scope>NUCLEOTIDE SEQUENCE [LARGE SCALE GENOMIC DNA]</scope>
    <source>
        <tissue evidence="7">Seedling</tissue>
    </source>
</reference>
<dbReference type="InterPro" id="IPR009057">
    <property type="entry name" value="Homeodomain-like_sf"/>
</dbReference>
<dbReference type="IntAct" id="A0A1D6E2U7">
    <property type="interactions" value="1"/>
</dbReference>
<organism evidence="7">
    <name type="scientific">Zea mays</name>
    <name type="common">Maize</name>
    <dbReference type="NCBI Taxonomy" id="4577"/>
    <lineage>
        <taxon>Eukaryota</taxon>
        <taxon>Viridiplantae</taxon>
        <taxon>Streptophyta</taxon>
        <taxon>Embryophyta</taxon>
        <taxon>Tracheophyta</taxon>
        <taxon>Spermatophyta</taxon>
        <taxon>Magnoliopsida</taxon>
        <taxon>Liliopsida</taxon>
        <taxon>Poales</taxon>
        <taxon>Poaceae</taxon>
        <taxon>PACMAD clade</taxon>
        <taxon>Panicoideae</taxon>
        <taxon>Andropogonodae</taxon>
        <taxon>Andropogoneae</taxon>
        <taxon>Tripsacinae</taxon>
        <taxon>Zea</taxon>
    </lineage>
</organism>
<dbReference type="SUPFAM" id="SSF46689">
    <property type="entry name" value="Homeodomain-like"/>
    <property type="match status" value="1"/>
</dbReference>
<dbReference type="InterPro" id="IPR006447">
    <property type="entry name" value="Myb_dom_plants"/>
</dbReference>
<dbReference type="InterPro" id="IPR046955">
    <property type="entry name" value="PHR1-like"/>
</dbReference>
<gene>
    <name evidence="7" type="ORF">ZEAMMB73_Zm00001d002649</name>
</gene>
<dbReference type="FunFam" id="1.10.10.60:FF:000007">
    <property type="entry name" value="Two-component response regulator"/>
    <property type="match status" value="1"/>
</dbReference>
<evidence type="ECO:0000256" key="5">
    <source>
        <dbReference type="ARBA" id="ARBA00023242"/>
    </source>
</evidence>
<dbReference type="Gene3D" id="1.10.10.60">
    <property type="entry name" value="Homeodomain-like"/>
    <property type="match status" value="1"/>
</dbReference>
<feature type="compositionally biased region" description="Basic and acidic residues" evidence="6">
    <location>
        <begin position="227"/>
        <end position="239"/>
    </location>
</feature>
<dbReference type="InParanoid" id="A0A1D6E2U7"/>
<dbReference type="FunCoup" id="A0A1D6E2U7">
    <property type="interactions" value="85"/>
</dbReference>
<dbReference type="PANTHER" id="PTHR31314">
    <property type="entry name" value="MYB FAMILY TRANSCRIPTION FACTOR PHL7-LIKE"/>
    <property type="match status" value="1"/>
</dbReference>
<evidence type="ECO:0000256" key="2">
    <source>
        <dbReference type="ARBA" id="ARBA00023015"/>
    </source>
</evidence>
<protein>
    <submittedName>
        <fullName evidence="7">Putative Myb family transcription factor</fullName>
    </submittedName>
</protein>
<dbReference type="InterPro" id="IPR017930">
    <property type="entry name" value="Myb_dom"/>
</dbReference>
<dbReference type="ExpressionAtlas" id="A0A1D6E2U7">
    <property type="expression patterns" value="baseline"/>
</dbReference>
<dbReference type="GO" id="GO:0003700">
    <property type="term" value="F:DNA-binding transcription factor activity"/>
    <property type="evidence" value="ECO:0007669"/>
    <property type="project" value="InterPro"/>
</dbReference>
<dbReference type="InterPro" id="IPR001005">
    <property type="entry name" value="SANT/Myb"/>
</dbReference>
<feature type="region of interest" description="Disordered" evidence="6">
    <location>
        <begin position="221"/>
        <end position="255"/>
    </location>
</feature>
<proteinExistence type="predicted"/>
<dbReference type="NCBIfam" id="TIGR01557">
    <property type="entry name" value="myb_SHAQKYF"/>
    <property type="match status" value="1"/>
</dbReference>
<accession>A0A1D6E2U7</accession>
<dbReference type="GO" id="GO:0005634">
    <property type="term" value="C:nucleus"/>
    <property type="evidence" value="ECO:0007669"/>
    <property type="project" value="UniProtKB-SubCell"/>
</dbReference>
<keyword evidence="2" id="KW-0805">Transcription regulation</keyword>